<feature type="transmembrane region" description="Helical" evidence="6">
    <location>
        <begin position="208"/>
        <end position="233"/>
    </location>
</feature>
<dbReference type="PANTHER" id="PTHR23502">
    <property type="entry name" value="MAJOR FACILITATOR SUPERFAMILY"/>
    <property type="match status" value="1"/>
</dbReference>
<feature type="transmembrane region" description="Helical" evidence="6">
    <location>
        <begin position="117"/>
        <end position="137"/>
    </location>
</feature>
<feature type="transmembrane region" description="Helical" evidence="6">
    <location>
        <begin position="143"/>
        <end position="162"/>
    </location>
</feature>
<evidence type="ECO:0000256" key="3">
    <source>
        <dbReference type="ARBA" id="ARBA00022692"/>
    </source>
</evidence>
<dbReference type="GO" id="GO:0022857">
    <property type="term" value="F:transmembrane transporter activity"/>
    <property type="evidence" value="ECO:0007669"/>
    <property type="project" value="InterPro"/>
</dbReference>
<dbReference type="PROSITE" id="PS50850">
    <property type="entry name" value="MFS"/>
    <property type="match status" value="1"/>
</dbReference>
<dbReference type="EMBL" id="MU860350">
    <property type="protein sequence ID" value="KAK4234597.1"/>
    <property type="molecule type" value="Genomic_DNA"/>
</dbReference>
<organism evidence="8 9">
    <name type="scientific">Achaetomium macrosporum</name>
    <dbReference type="NCBI Taxonomy" id="79813"/>
    <lineage>
        <taxon>Eukaryota</taxon>
        <taxon>Fungi</taxon>
        <taxon>Dikarya</taxon>
        <taxon>Ascomycota</taxon>
        <taxon>Pezizomycotina</taxon>
        <taxon>Sordariomycetes</taxon>
        <taxon>Sordariomycetidae</taxon>
        <taxon>Sordariales</taxon>
        <taxon>Chaetomiaceae</taxon>
        <taxon>Achaetomium</taxon>
    </lineage>
</organism>
<keyword evidence="5 6" id="KW-0472">Membrane</keyword>
<dbReference type="InterPro" id="IPR036259">
    <property type="entry name" value="MFS_trans_sf"/>
</dbReference>
<sequence length="472" mass="50731">MSGRGRGDNQGGNQAIEHISMQDLDPESGRSEAEDHENPSNWRTWRKNTHIALVIVLTFLIRFSAGMIATSLPEIMNDFHVEDKLQLSGFVVSAYVLGHVAGPLLMVPLSEICGRLVVSKVSNAGFVAFTLVCSVAPSPATLIFFRSMAGAFGGGVLANGETTMADLKVMTPKFRLLHKLSELLGFILGPVLGGYVADALGWRRTFPLVAGAVAAVSICMVVVSRETYGPVLLKRKVARRRQETGNHLLRSALDSGLSPWEHLRRGIVRPFQVLSSSELCEVYTLFGGVMYGLQYVMLTTIGYALIRFYSLPSNGFGTYYLGLGLGCFIGWGLYAGPAARAIRGISTKHRLWPVLLGSAIALVGFGLYGSTYPVTSGYSKVWLVALAGHFFIGMGLQFIIASWTAALIDIFAENAPNALAACDVVKSICGGLFPIFGQGMYAGFGVGWANGTLASLMGVVLLTWCLAMAILR</sequence>
<evidence type="ECO:0000256" key="1">
    <source>
        <dbReference type="ARBA" id="ARBA00004141"/>
    </source>
</evidence>
<dbReference type="Pfam" id="PF07690">
    <property type="entry name" value="MFS_1"/>
    <property type="match status" value="1"/>
</dbReference>
<comment type="caution">
    <text evidence="8">The sequence shown here is derived from an EMBL/GenBank/DDBJ whole genome shotgun (WGS) entry which is preliminary data.</text>
</comment>
<reference evidence="8" key="1">
    <citation type="journal article" date="2023" name="Mol. Phylogenet. Evol.">
        <title>Genome-scale phylogeny and comparative genomics of the fungal order Sordariales.</title>
        <authorList>
            <person name="Hensen N."/>
            <person name="Bonometti L."/>
            <person name="Westerberg I."/>
            <person name="Brannstrom I.O."/>
            <person name="Guillou S."/>
            <person name="Cros-Aarteil S."/>
            <person name="Calhoun S."/>
            <person name="Haridas S."/>
            <person name="Kuo A."/>
            <person name="Mondo S."/>
            <person name="Pangilinan J."/>
            <person name="Riley R."/>
            <person name="LaButti K."/>
            <person name="Andreopoulos B."/>
            <person name="Lipzen A."/>
            <person name="Chen C."/>
            <person name="Yan M."/>
            <person name="Daum C."/>
            <person name="Ng V."/>
            <person name="Clum A."/>
            <person name="Steindorff A."/>
            <person name="Ohm R.A."/>
            <person name="Martin F."/>
            <person name="Silar P."/>
            <person name="Natvig D.O."/>
            <person name="Lalanne C."/>
            <person name="Gautier V."/>
            <person name="Ament-Velasquez S.L."/>
            <person name="Kruys A."/>
            <person name="Hutchinson M.I."/>
            <person name="Powell A.J."/>
            <person name="Barry K."/>
            <person name="Miller A.N."/>
            <person name="Grigoriev I.V."/>
            <person name="Debuchy R."/>
            <person name="Gladieux P."/>
            <person name="Hiltunen Thoren M."/>
            <person name="Johannesson H."/>
        </authorList>
    </citation>
    <scope>NUCLEOTIDE SEQUENCE</scope>
    <source>
        <strain evidence="8">CBS 532.94</strain>
    </source>
</reference>
<keyword evidence="4 6" id="KW-1133">Transmembrane helix</keyword>
<dbReference type="AlphaFoldDB" id="A0AAN7C3X5"/>
<feature type="transmembrane region" description="Helical" evidence="6">
    <location>
        <begin position="51"/>
        <end position="73"/>
    </location>
</feature>
<protein>
    <submittedName>
        <fullName evidence="8">Major facilitator superfamily domain-containing protein</fullName>
    </submittedName>
</protein>
<feature type="domain" description="Major facilitator superfamily (MFS) profile" evidence="7">
    <location>
        <begin position="50"/>
        <end position="472"/>
    </location>
</feature>
<keyword evidence="9" id="KW-1185">Reference proteome</keyword>
<evidence type="ECO:0000256" key="4">
    <source>
        <dbReference type="ARBA" id="ARBA00022989"/>
    </source>
</evidence>
<reference evidence="8" key="2">
    <citation type="submission" date="2023-05" db="EMBL/GenBank/DDBJ databases">
        <authorList>
            <consortium name="Lawrence Berkeley National Laboratory"/>
            <person name="Steindorff A."/>
            <person name="Hensen N."/>
            <person name="Bonometti L."/>
            <person name="Westerberg I."/>
            <person name="Brannstrom I.O."/>
            <person name="Guillou S."/>
            <person name="Cros-Aarteil S."/>
            <person name="Calhoun S."/>
            <person name="Haridas S."/>
            <person name="Kuo A."/>
            <person name="Mondo S."/>
            <person name="Pangilinan J."/>
            <person name="Riley R."/>
            <person name="Labutti K."/>
            <person name="Andreopoulos B."/>
            <person name="Lipzen A."/>
            <person name="Chen C."/>
            <person name="Yanf M."/>
            <person name="Daum C."/>
            <person name="Ng V."/>
            <person name="Clum A."/>
            <person name="Ohm R."/>
            <person name="Martin F."/>
            <person name="Silar P."/>
            <person name="Natvig D."/>
            <person name="Lalanne C."/>
            <person name="Gautier V."/>
            <person name="Ament-Velasquez S.L."/>
            <person name="Kruys A."/>
            <person name="Hutchinson M.I."/>
            <person name="Powell A.J."/>
            <person name="Barry K."/>
            <person name="Miller A.N."/>
            <person name="Grigoriev I.V."/>
            <person name="Debuchy R."/>
            <person name="Gladieux P."/>
            <person name="Thoren M.H."/>
            <person name="Johannesson H."/>
        </authorList>
    </citation>
    <scope>NUCLEOTIDE SEQUENCE</scope>
    <source>
        <strain evidence="8">CBS 532.94</strain>
    </source>
</reference>
<evidence type="ECO:0000313" key="9">
    <source>
        <dbReference type="Proteomes" id="UP001303760"/>
    </source>
</evidence>
<evidence type="ECO:0000259" key="7">
    <source>
        <dbReference type="PROSITE" id="PS50850"/>
    </source>
</evidence>
<dbReference type="SUPFAM" id="SSF103473">
    <property type="entry name" value="MFS general substrate transporter"/>
    <property type="match status" value="1"/>
</dbReference>
<feature type="transmembrane region" description="Helical" evidence="6">
    <location>
        <begin position="85"/>
        <end position="105"/>
    </location>
</feature>
<dbReference type="PANTHER" id="PTHR23502:SF68">
    <property type="entry name" value="MULTIDRUG TRANSPORTER, PUTATIVE (AFU_ORTHOLOGUE AFUA_3G01120)-RELATED"/>
    <property type="match status" value="1"/>
</dbReference>
<feature type="transmembrane region" description="Helical" evidence="6">
    <location>
        <begin position="351"/>
        <end position="369"/>
    </location>
</feature>
<feature type="transmembrane region" description="Helical" evidence="6">
    <location>
        <begin position="448"/>
        <end position="471"/>
    </location>
</feature>
<evidence type="ECO:0000313" key="8">
    <source>
        <dbReference type="EMBL" id="KAK4234597.1"/>
    </source>
</evidence>
<dbReference type="InterPro" id="IPR020846">
    <property type="entry name" value="MFS_dom"/>
</dbReference>
<evidence type="ECO:0000256" key="2">
    <source>
        <dbReference type="ARBA" id="ARBA00008335"/>
    </source>
</evidence>
<name>A0AAN7C3X5_9PEZI</name>
<dbReference type="InterPro" id="IPR011701">
    <property type="entry name" value="MFS"/>
</dbReference>
<gene>
    <name evidence="8" type="ORF">C8A03DRAFT_37630</name>
</gene>
<comment type="similarity">
    <text evidence="2">Belongs to the major facilitator superfamily.</text>
</comment>
<feature type="transmembrane region" description="Helical" evidence="6">
    <location>
        <begin position="183"/>
        <end position="202"/>
    </location>
</feature>
<accession>A0AAN7C3X5</accession>
<feature type="transmembrane region" description="Helical" evidence="6">
    <location>
        <begin position="318"/>
        <end position="339"/>
    </location>
</feature>
<evidence type="ECO:0000256" key="6">
    <source>
        <dbReference type="SAM" id="Phobius"/>
    </source>
</evidence>
<keyword evidence="3 6" id="KW-0812">Transmembrane</keyword>
<comment type="subcellular location">
    <subcellularLocation>
        <location evidence="1">Membrane</location>
        <topology evidence="1">Multi-pass membrane protein</topology>
    </subcellularLocation>
</comment>
<evidence type="ECO:0000256" key="5">
    <source>
        <dbReference type="ARBA" id="ARBA00023136"/>
    </source>
</evidence>
<dbReference type="Proteomes" id="UP001303760">
    <property type="component" value="Unassembled WGS sequence"/>
</dbReference>
<feature type="transmembrane region" description="Helical" evidence="6">
    <location>
        <begin position="282"/>
        <end position="306"/>
    </location>
</feature>
<proteinExistence type="inferred from homology"/>
<dbReference type="GO" id="GO:0016020">
    <property type="term" value="C:membrane"/>
    <property type="evidence" value="ECO:0007669"/>
    <property type="project" value="UniProtKB-SubCell"/>
</dbReference>
<dbReference type="Gene3D" id="1.20.1250.20">
    <property type="entry name" value="MFS general substrate transporter like domains"/>
    <property type="match status" value="1"/>
</dbReference>
<feature type="transmembrane region" description="Helical" evidence="6">
    <location>
        <begin position="381"/>
        <end position="406"/>
    </location>
</feature>